<evidence type="ECO:0000313" key="9">
    <source>
        <dbReference type="EMBL" id="KRS14749.1"/>
    </source>
</evidence>
<keyword evidence="5 8" id="KW-0472">Membrane</keyword>
<feature type="transmembrane region" description="Helical" evidence="8">
    <location>
        <begin position="129"/>
        <end position="148"/>
    </location>
</feature>
<feature type="binding site" evidence="7">
    <location>
        <position position="189"/>
    </location>
    <ligand>
        <name>Zn(2+)</name>
        <dbReference type="ChEBI" id="CHEBI:29105"/>
        <note>catalytic</note>
    </ligand>
</feature>
<dbReference type="GO" id="GO:0016811">
    <property type="term" value="F:hydrolase activity, acting on carbon-nitrogen (but not peptide) bonds, in linear amides"/>
    <property type="evidence" value="ECO:0007669"/>
    <property type="project" value="InterPro"/>
</dbReference>
<evidence type="ECO:0000313" key="10">
    <source>
        <dbReference type="Proteomes" id="UP000051295"/>
    </source>
</evidence>
<comment type="caution">
    <text evidence="9">The sequence shown here is derived from an EMBL/GenBank/DDBJ whole genome shotgun (WGS) entry which is preliminary data.</text>
</comment>
<feature type="binding site" evidence="6">
    <location>
        <position position="21"/>
    </location>
    <ligand>
        <name>Ca(2+)</name>
        <dbReference type="ChEBI" id="CHEBI:29108"/>
    </ligand>
</feature>
<dbReference type="EMBL" id="LAXJ01000002">
    <property type="protein sequence ID" value="KRS14749.1"/>
    <property type="molecule type" value="Genomic_DNA"/>
</dbReference>
<keyword evidence="7" id="KW-0862">Zinc</keyword>
<dbReference type="GO" id="GO:0006672">
    <property type="term" value="P:ceramide metabolic process"/>
    <property type="evidence" value="ECO:0007669"/>
    <property type="project" value="InterPro"/>
</dbReference>
<evidence type="ECO:0000256" key="8">
    <source>
        <dbReference type="SAM" id="Phobius"/>
    </source>
</evidence>
<evidence type="ECO:0000256" key="6">
    <source>
        <dbReference type="PIRSR" id="PIRSR608901-1"/>
    </source>
</evidence>
<keyword evidence="3" id="KW-0378">Hydrolase</keyword>
<gene>
    <name evidence="9" type="ORF">XM53_03385</name>
</gene>
<evidence type="ECO:0000256" key="7">
    <source>
        <dbReference type="PIRSR" id="PIRSR608901-2"/>
    </source>
</evidence>
<feature type="transmembrane region" description="Helical" evidence="8">
    <location>
        <begin position="99"/>
        <end position="123"/>
    </location>
</feature>
<evidence type="ECO:0000256" key="5">
    <source>
        <dbReference type="ARBA" id="ARBA00023136"/>
    </source>
</evidence>
<dbReference type="STRING" id="1641875.XM53_03385"/>
<feature type="transmembrane region" description="Helical" evidence="8">
    <location>
        <begin position="25"/>
        <end position="42"/>
    </location>
</feature>
<dbReference type="AlphaFoldDB" id="A0A0T5P0T6"/>
<reference evidence="9 10" key="1">
    <citation type="submission" date="2015-04" db="EMBL/GenBank/DDBJ databases">
        <title>The draft genome sequence of Roseovarius sp.R12b.</title>
        <authorList>
            <person name="Li G."/>
            <person name="Lai Q."/>
            <person name="Shao Z."/>
            <person name="Yan P."/>
        </authorList>
    </citation>
    <scope>NUCLEOTIDE SEQUENCE [LARGE SCALE GENOMIC DNA]</scope>
    <source>
        <strain evidence="9 10">R12B</strain>
    </source>
</reference>
<feature type="binding site" evidence="7">
    <location>
        <position position="193"/>
    </location>
    <ligand>
        <name>Zn(2+)</name>
        <dbReference type="ChEBI" id="CHEBI:29105"/>
        <note>catalytic</note>
    </ligand>
</feature>
<evidence type="ECO:0000256" key="2">
    <source>
        <dbReference type="ARBA" id="ARBA00022692"/>
    </source>
</evidence>
<feature type="transmembrane region" description="Helical" evidence="8">
    <location>
        <begin position="155"/>
        <end position="173"/>
    </location>
</feature>
<dbReference type="OrthoDB" id="277121at2"/>
<feature type="transmembrane region" description="Helical" evidence="8">
    <location>
        <begin position="49"/>
        <end position="68"/>
    </location>
</feature>
<evidence type="ECO:0000256" key="4">
    <source>
        <dbReference type="ARBA" id="ARBA00022989"/>
    </source>
</evidence>
<name>A0A0T5P0T6_9RHOB</name>
<dbReference type="RefSeq" id="WP_057790224.1">
    <property type="nucleotide sequence ID" value="NZ_LAXJ01000002.1"/>
</dbReference>
<dbReference type="Pfam" id="PF05875">
    <property type="entry name" value="Ceramidase"/>
    <property type="match status" value="1"/>
</dbReference>
<proteinExistence type="predicted"/>
<evidence type="ECO:0000256" key="1">
    <source>
        <dbReference type="ARBA" id="ARBA00004141"/>
    </source>
</evidence>
<accession>A0A0T5P0T6</accession>
<dbReference type="InterPro" id="IPR008901">
    <property type="entry name" value="ACER"/>
</dbReference>
<feature type="transmembrane region" description="Helical" evidence="8">
    <location>
        <begin position="74"/>
        <end position="92"/>
    </location>
</feature>
<dbReference type="PATRIC" id="fig|1641875.4.peg.1783"/>
<keyword evidence="6" id="KW-0106">Calcium</keyword>
<sequence length="219" mass="23750">MDWTRAIDAYCERTDPGFWAEPVNAVTNATFVIAALVMAWRLRGTELALARPLVALLALIGIGSLLFHTYAQPWAAMLDVLPIMVFALTYLFAATRYYLGLSVLASAATIPAFLAATALAMPLLSQLPLYGPSASYLTLPLVILLYAWILRADAALSRGLALGAGLLLVSLTFRSLDGPLCDGLALGTHFGWHLLNALMLGWMIELYRRHALAPPRPGR</sequence>
<keyword evidence="2 8" id="KW-0812">Transmembrane</keyword>
<keyword evidence="10" id="KW-1185">Reference proteome</keyword>
<feature type="binding site" evidence="7">
    <location>
        <position position="68"/>
    </location>
    <ligand>
        <name>Zn(2+)</name>
        <dbReference type="ChEBI" id="CHEBI:29105"/>
        <note>catalytic</note>
    </ligand>
</feature>
<dbReference type="GO" id="GO:0046872">
    <property type="term" value="F:metal ion binding"/>
    <property type="evidence" value="ECO:0007669"/>
    <property type="project" value="UniProtKB-KW"/>
</dbReference>
<dbReference type="GO" id="GO:0016020">
    <property type="term" value="C:membrane"/>
    <property type="evidence" value="ECO:0007669"/>
    <property type="project" value="UniProtKB-SubCell"/>
</dbReference>
<evidence type="ECO:0000256" key="3">
    <source>
        <dbReference type="ARBA" id="ARBA00022801"/>
    </source>
</evidence>
<protein>
    <submittedName>
        <fullName evidence="9">Membrane protein</fullName>
    </submittedName>
</protein>
<comment type="cofactor">
    <cofactor evidence="7">
        <name>Zn(2+)</name>
        <dbReference type="ChEBI" id="CHEBI:29105"/>
    </cofactor>
</comment>
<organism evidence="9 10">
    <name type="scientific">Roseovarius atlanticus</name>
    <dbReference type="NCBI Taxonomy" id="1641875"/>
    <lineage>
        <taxon>Bacteria</taxon>
        <taxon>Pseudomonadati</taxon>
        <taxon>Pseudomonadota</taxon>
        <taxon>Alphaproteobacteria</taxon>
        <taxon>Rhodobacterales</taxon>
        <taxon>Roseobacteraceae</taxon>
        <taxon>Roseovarius</taxon>
    </lineage>
</organism>
<dbReference type="Proteomes" id="UP000051295">
    <property type="component" value="Unassembled WGS sequence"/>
</dbReference>
<comment type="subcellular location">
    <subcellularLocation>
        <location evidence="1">Membrane</location>
        <topology evidence="1">Multi-pass membrane protein</topology>
    </subcellularLocation>
</comment>
<keyword evidence="4 8" id="KW-1133">Transmembrane helix</keyword>
<feature type="transmembrane region" description="Helical" evidence="8">
    <location>
        <begin position="185"/>
        <end position="207"/>
    </location>
</feature>
<keyword evidence="6" id="KW-0479">Metal-binding</keyword>